<dbReference type="Proteomes" id="UP000054558">
    <property type="component" value="Unassembled WGS sequence"/>
</dbReference>
<organism evidence="1 2">
    <name type="scientific">Klebsormidium nitens</name>
    <name type="common">Green alga</name>
    <name type="synonym">Ulothrix nitens</name>
    <dbReference type="NCBI Taxonomy" id="105231"/>
    <lineage>
        <taxon>Eukaryota</taxon>
        <taxon>Viridiplantae</taxon>
        <taxon>Streptophyta</taxon>
        <taxon>Klebsormidiophyceae</taxon>
        <taxon>Klebsormidiales</taxon>
        <taxon>Klebsormidiaceae</taxon>
        <taxon>Klebsormidium</taxon>
    </lineage>
</organism>
<keyword evidence="2" id="KW-1185">Reference proteome</keyword>
<proteinExistence type="predicted"/>
<reference evidence="1 2" key="1">
    <citation type="journal article" date="2014" name="Nat. Commun.">
        <title>Klebsormidium flaccidum genome reveals primary factors for plant terrestrial adaptation.</title>
        <authorList>
            <person name="Hori K."/>
            <person name="Maruyama F."/>
            <person name="Fujisawa T."/>
            <person name="Togashi T."/>
            <person name="Yamamoto N."/>
            <person name="Seo M."/>
            <person name="Sato S."/>
            <person name="Yamada T."/>
            <person name="Mori H."/>
            <person name="Tajima N."/>
            <person name="Moriyama T."/>
            <person name="Ikeuchi M."/>
            <person name="Watanabe M."/>
            <person name="Wada H."/>
            <person name="Kobayashi K."/>
            <person name="Saito M."/>
            <person name="Masuda T."/>
            <person name="Sasaki-Sekimoto Y."/>
            <person name="Mashiguchi K."/>
            <person name="Awai K."/>
            <person name="Shimojima M."/>
            <person name="Masuda S."/>
            <person name="Iwai M."/>
            <person name="Nobusawa T."/>
            <person name="Narise T."/>
            <person name="Kondo S."/>
            <person name="Saito H."/>
            <person name="Sato R."/>
            <person name="Murakawa M."/>
            <person name="Ihara Y."/>
            <person name="Oshima-Yamada Y."/>
            <person name="Ohtaka K."/>
            <person name="Satoh M."/>
            <person name="Sonobe K."/>
            <person name="Ishii M."/>
            <person name="Ohtani R."/>
            <person name="Kanamori-Sato M."/>
            <person name="Honoki R."/>
            <person name="Miyazaki D."/>
            <person name="Mochizuki H."/>
            <person name="Umetsu J."/>
            <person name="Higashi K."/>
            <person name="Shibata D."/>
            <person name="Kamiya Y."/>
            <person name="Sato N."/>
            <person name="Nakamura Y."/>
            <person name="Tabata S."/>
            <person name="Ida S."/>
            <person name="Kurokawa K."/>
            <person name="Ohta H."/>
        </authorList>
    </citation>
    <scope>NUCLEOTIDE SEQUENCE [LARGE SCALE GENOMIC DNA]</scope>
    <source>
        <strain evidence="1 2">NIES-2285</strain>
    </source>
</reference>
<dbReference type="EMBL" id="DF236980">
    <property type="protein sequence ID" value="GAQ79496.1"/>
    <property type="molecule type" value="Genomic_DNA"/>
</dbReference>
<gene>
    <name evidence="1" type="ORF">KFL_000310460</name>
</gene>
<name>A0A1Y1HSF5_KLENI</name>
<protein>
    <submittedName>
        <fullName evidence="1">Uncharacterized protein</fullName>
    </submittedName>
</protein>
<evidence type="ECO:0000313" key="2">
    <source>
        <dbReference type="Proteomes" id="UP000054558"/>
    </source>
</evidence>
<sequence length="195" mass="21892">MQSVAVLRTLQGNFLRSRGILGCEPLHRGASALLESGARLPTIQGGKQRVVGPVGSGITTEPAAWSSVLTGTCSCKYRYLLSDFVTDDEAFSMTSLSPRDGTGLPMTIWLTTSKYCQEKYAHLKVQSNYDWRAQMGSWFRVKLEEPMEVIGDPHPLTEDDIAVVRKFMRLNKELLWEFWEVEFCVSKLLDKLVGI</sequence>
<evidence type="ECO:0000313" key="1">
    <source>
        <dbReference type="EMBL" id="GAQ79496.1"/>
    </source>
</evidence>
<dbReference type="AlphaFoldDB" id="A0A1Y1HSF5"/>
<accession>A0A1Y1HSF5</accession>